<dbReference type="Proteomes" id="UP000016587">
    <property type="component" value="Chromosome"/>
</dbReference>
<dbReference type="KEGG" id="dgg:DGI_1353"/>
<dbReference type="OrthoDB" id="9810140at2"/>
<dbReference type="SUPFAM" id="SSF46955">
    <property type="entry name" value="Putative DNA-binding domain"/>
    <property type="match status" value="1"/>
</dbReference>
<accession>T2GBB9</accession>
<dbReference type="InterPro" id="IPR009061">
    <property type="entry name" value="DNA-bd_dom_put_sf"/>
</dbReference>
<protein>
    <submittedName>
        <fullName evidence="4">Putative transcriptional regulator</fullName>
    </submittedName>
</protein>
<evidence type="ECO:0000259" key="3">
    <source>
        <dbReference type="PROSITE" id="PS50937"/>
    </source>
</evidence>
<dbReference type="PATRIC" id="fig|1121448.10.peg.1350"/>
<feature type="domain" description="HTH merR-type" evidence="3">
    <location>
        <begin position="6"/>
        <end position="76"/>
    </location>
</feature>
<sequence>MTDEQLYKIGEVARLLDVNSSVLRYWETEFPRLTPVRTEGGQRLYTPAHLVLLKEIKRLLYDEKRTIQGARQALEAQFPAQPGSTELTSPPGLHQTDPHRDLLLEITAELRAIRRLLEDE</sequence>
<keyword evidence="1" id="KW-0238">DNA-binding</keyword>
<dbReference type="AlphaFoldDB" id="T2GBB9"/>
<dbReference type="GO" id="GO:0003677">
    <property type="term" value="F:DNA binding"/>
    <property type="evidence" value="ECO:0007669"/>
    <property type="project" value="UniProtKB-KW"/>
</dbReference>
<dbReference type="Pfam" id="PF13411">
    <property type="entry name" value="MerR_1"/>
    <property type="match status" value="1"/>
</dbReference>
<dbReference type="EMBL" id="CP006585">
    <property type="protein sequence ID" value="AGW13202.1"/>
    <property type="molecule type" value="Genomic_DNA"/>
</dbReference>
<dbReference type="GO" id="GO:0003700">
    <property type="term" value="F:DNA-binding transcription factor activity"/>
    <property type="evidence" value="ECO:0007669"/>
    <property type="project" value="InterPro"/>
</dbReference>
<gene>
    <name evidence="4" type="ORF">DGI_1353</name>
</gene>
<dbReference type="HOGENOM" id="CLU_045945_4_1_7"/>
<evidence type="ECO:0000313" key="5">
    <source>
        <dbReference type="Proteomes" id="UP000016587"/>
    </source>
</evidence>
<organism evidence="4 5">
    <name type="scientific">Megalodesulfovibrio gigas (strain ATCC 19364 / DSM 1382 / NCIMB 9332 / VKM B-1759)</name>
    <name type="common">Desulfovibrio gigas</name>
    <dbReference type="NCBI Taxonomy" id="1121448"/>
    <lineage>
        <taxon>Bacteria</taxon>
        <taxon>Pseudomonadati</taxon>
        <taxon>Thermodesulfobacteriota</taxon>
        <taxon>Desulfovibrionia</taxon>
        <taxon>Desulfovibrionales</taxon>
        <taxon>Desulfovibrionaceae</taxon>
        <taxon>Megalodesulfovibrio</taxon>
    </lineage>
</organism>
<evidence type="ECO:0000313" key="4">
    <source>
        <dbReference type="EMBL" id="AGW13202.1"/>
    </source>
</evidence>
<reference evidence="4 5" key="1">
    <citation type="journal article" date="2013" name="J. Bacteriol.">
        <title>Roles of HynAB and Ech, the only two hydrogenases found in the model sulfate reducer Desulfovibrio gigas.</title>
        <authorList>
            <person name="Morais-Silva F.O."/>
            <person name="Santos C.I."/>
            <person name="Rodrigues R."/>
            <person name="Pereira I.A."/>
            <person name="Rodrigues-Pousada C."/>
        </authorList>
    </citation>
    <scope>NUCLEOTIDE SEQUENCE [LARGE SCALE GENOMIC DNA]</scope>
    <source>
        <strain evidence="5">ATCC 19364 / DSM 1382 / NCIMB 9332 / VKM B-1759</strain>
    </source>
</reference>
<dbReference type="InterPro" id="IPR000551">
    <property type="entry name" value="MerR-type_HTH_dom"/>
</dbReference>
<dbReference type="STRING" id="1121448.DGI_1353"/>
<dbReference type="RefSeq" id="WP_021759997.1">
    <property type="nucleotide sequence ID" value="NC_022444.1"/>
</dbReference>
<feature type="region of interest" description="Disordered" evidence="2">
    <location>
        <begin position="72"/>
        <end position="96"/>
    </location>
</feature>
<reference evidence="5" key="2">
    <citation type="submission" date="2013-07" db="EMBL/GenBank/DDBJ databases">
        <authorList>
            <person name="Morais-Silva F.O."/>
            <person name="Rezende A.M."/>
            <person name="Pimentel C."/>
            <person name="Resende D.M."/>
            <person name="Santos C.I."/>
            <person name="Clemente C."/>
            <person name="de Oliveira L.M."/>
            <person name="da Silva S.M."/>
            <person name="Costa D.A."/>
            <person name="Varela-Raposo A."/>
            <person name="Horacio E.C.A."/>
            <person name="Matos M."/>
            <person name="Flores O."/>
            <person name="Ruiz J.C."/>
            <person name="Rodrigues-Pousada C."/>
        </authorList>
    </citation>
    <scope>NUCLEOTIDE SEQUENCE [LARGE SCALE GENOMIC DNA]</scope>
    <source>
        <strain evidence="5">ATCC 19364 / DSM 1382 / NCIMB 9332 / VKM B-1759</strain>
    </source>
</reference>
<dbReference type="PROSITE" id="PS50937">
    <property type="entry name" value="HTH_MERR_2"/>
    <property type="match status" value="1"/>
</dbReference>
<evidence type="ECO:0000256" key="2">
    <source>
        <dbReference type="SAM" id="MobiDB-lite"/>
    </source>
</evidence>
<dbReference type="CDD" id="cd04765">
    <property type="entry name" value="HTH_MlrA-like_sg2"/>
    <property type="match status" value="1"/>
</dbReference>
<dbReference type="InterPro" id="IPR047057">
    <property type="entry name" value="MerR_fam"/>
</dbReference>
<dbReference type="SMART" id="SM00422">
    <property type="entry name" value="HTH_MERR"/>
    <property type="match status" value="1"/>
</dbReference>
<dbReference type="Gene3D" id="1.10.1660.10">
    <property type="match status" value="1"/>
</dbReference>
<dbReference type="eggNOG" id="COG0789">
    <property type="taxonomic scope" value="Bacteria"/>
</dbReference>
<evidence type="ECO:0000256" key="1">
    <source>
        <dbReference type="ARBA" id="ARBA00023125"/>
    </source>
</evidence>
<dbReference type="PANTHER" id="PTHR30204:SF15">
    <property type="entry name" value="BLL5018 PROTEIN"/>
    <property type="match status" value="1"/>
</dbReference>
<keyword evidence="5" id="KW-1185">Reference proteome</keyword>
<proteinExistence type="predicted"/>
<name>T2GBB9_MEGG1</name>
<dbReference type="PANTHER" id="PTHR30204">
    <property type="entry name" value="REDOX-CYCLING DRUG-SENSING TRANSCRIPTIONAL ACTIVATOR SOXR"/>
    <property type="match status" value="1"/>
</dbReference>